<dbReference type="PATRIC" id="fig|880074.11.peg.784"/>
<dbReference type="InterPro" id="IPR000504">
    <property type="entry name" value="RRM_dom"/>
</dbReference>
<dbReference type="RefSeq" id="WP_084546975.1">
    <property type="nucleotide sequence ID" value="NZ_CP007034.1"/>
</dbReference>
<accession>W0EX81</accession>
<dbReference type="eggNOG" id="COG0724">
    <property type="taxonomic scope" value="Bacteria"/>
</dbReference>
<dbReference type="Gene3D" id="3.30.565.60">
    <property type="match status" value="1"/>
</dbReference>
<dbReference type="InterPro" id="IPR012677">
    <property type="entry name" value="Nucleotide-bd_a/b_plait_sf"/>
</dbReference>
<dbReference type="KEGG" id="bvs:BARVI_03745"/>
<dbReference type="PANTHER" id="PTHR30595:SF6">
    <property type="entry name" value="SCHLAFEN ALBA-2 DOMAIN-CONTAINING PROTEIN"/>
    <property type="match status" value="1"/>
</dbReference>
<dbReference type="Gene3D" id="3.30.70.330">
    <property type="match status" value="1"/>
</dbReference>
<dbReference type="STRING" id="880074.BARVI_03745"/>
<dbReference type="InterPro" id="IPR035979">
    <property type="entry name" value="RBD_domain_sf"/>
</dbReference>
<dbReference type="EMBL" id="CP007034">
    <property type="protein sequence ID" value="AHF13666.1"/>
    <property type="molecule type" value="Genomic_DNA"/>
</dbReference>
<reference evidence="2 3" key="1">
    <citation type="submission" date="2013-12" db="EMBL/GenBank/DDBJ databases">
        <authorList>
            <consortium name="DOE Joint Genome Institute"/>
            <person name="Eisen J."/>
            <person name="Huntemann M."/>
            <person name="Han J."/>
            <person name="Chen A."/>
            <person name="Kyrpides N."/>
            <person name="Mavromatis K."/>
            <person name="Markowitz V."/>
            <person name="Palaniappan K."/>
            <person name="Ivanova N."/>
            <person name="Schaumberg A."/>
            <person name="Pati A."/>
            <person name="Liolios K."/>
            <person name="Nordberg H.P."/>
            <person name="Cantor M.N."/>
            <person name="Hua S.X."/>
            <person name="Woyke T."/>
        </authorList>
    </citation>
    <scope>NUCLEOTIDE SEQUENCE [LARGE SCALE GENOMIC DNA]</scope>
    <source>
        <strain evidence="3">DSM 18177</strain>
    </source>
</reference>
<keyword evidence="3" id="KW-1185">Reference proteome</keyword>
<dbReference type="Gene3D" id="3.30.950.30">
    <property type="entry name" value="Schlafen, AAA domain"/>
    <property type="match status" value="1"/>
</dbReference>
<evidence type="ECO:0000259" key="1">
    <source>
        <dbReference type="PROSITE" id="PS50102"/>
    </source>
</evidence>
<dbReference type="GeneID" id="90528560"/>
<gene>
    <name evidence="2" type="ORF">BARVI_03745</name>
</gene>
<dbReference type="eggNOG" id="COG2865">
    <property type="taxonomic scope" value="Bacteria"/>
</dbReference>
<dbReference type="SMART" id="SM00360">
    <property type="entry name" value="RRM"/>
    <property type="match status" value="1"/>
</dbReference>
<name>W0EX81_9BACT</name>
<dbReference type="InterPro" id="IPR007421">
    <property type="entry name" value="Schlafen_AlbA_2_dom"/>
</dbReference>
<dbReference type="PANTHER" id="PTHR30595">
    <property type="entry name" value="GLPR-RELATED TRANSCRIPTIONAL REPRESSOR"/>
    <property type="match status" value="1"/>
</dbReference>
<evidence type="ECO:0000313" key="3">
    <source>
        <dbReference type="Proteomes" id="UP000018901"/>
    </source>
</evidence>
<dbReference type="HOGENOM" id="CLU_448106_0_0_10"/>
<protein>
    <recommendedName>
        <fullName evidence="1">RRM domain-containing protein</fullName>
    </recommendedName>
</protein>
<dbReference type="GO" id="GO:0003723">
    <property type="term" value="F:RNA binding"/>
    <property type="evidence" value="ECO:0007669"/>
    <property type="project" value="InterPro"/>
</dbReference>
<evidence type="ECO:0000313" key="2">
    <source>
        <dbReference type="EMBL" id="AHF13666.1"/>
    </source>
</evidence>
<proteinExistence type="predicted"/>
<dbReference type="InterPro" id="IPR038475">
    <property type="entry name" value="RecG_C_sf"/>
</dbReference>
<dbReference type="OrthoDB" id="9807907at2"/>
<dbReference type="Pfam" id="PF13749">
    <property type="entry name" value="HATPase_c_4"/>
    <property type="match status" value="1"/>
</dbReference>
<dbReference type="Pfam" id="PF04326">
    <property type="entry name" value="SLFN_AlbA_2"/>
    <property type="match status" value="1"/>
</dbReference>
<dbReference type="PROSITE" id="PS50102">
    <property type="entry name" value="RRM"/>
    <property type="match status" value="1"/>
</dbReference>
<dbReference type="Proteomes" id="UP000018901">
    <property type="component" value="Chromosome"/>
</dbReference>
<sequence length="609" mass="69857">MELLKLKERLEIATQVGESHFREFKSAFQGPPSAKSQRDIKDVCQDISKTLVAFANADGGELFVGVEDDGTITGIQYDDELINVLLKAPTTYVLKTTPLPTTKALIINYEGKKVLYFSIPKGLEYVYVTSDGKCLKRKDLESIPISPDSIHIEREEIISREYDRAFIDNAKITDLDNDLLQEVAHGFSKTISVEKYLQHLDLAEFNGDDLKLRRAALLLFAKNPLKWHPRLQVRILKVKGTKLEAGKNYNVLNDETVSGNILTIIESAWDKLRPFLTETKMSSDAMFKTQIIYPDLACKEALINAIAHRDYSIEGRGIEVYVYDDRLEIKSPGMLLSTIKIDDLEKCIGIHQSRNSYIAKVLKEVGYMRELGEGFRRIYELMESHELSKPTLFNENKSFTISFSQKLVYTEDEKIWLDNFKSLDLSREERAIIRLGAKGELLSPKQIWDTVGIVDTDVYRSYIEKLRKKGVLVSEISKTRAVLLAKKTHKDKKSIPRFRIIIPKNESEKMNIQAEPLDSSDYAKIFVENVHYDCQEEDIFNEFSKFGEIDSVIIPRDRTSKKGKGFAYVEFSNNDSVQLALEYQPPIFIKNRKIRIKKYKRNIKSEAKS</sequence>
<feature type="domain" description="RRM" evidence="1">
    <location>
        <begin position="523"/>
        <end position="601"/>
    </location>
</feature>
<dbReference type="Pfam" id="PF00076">
    <property type="entry name" value="RRM_1"/>
    <property type="match status" value="1"/>
</dbReference>
<dbReference type="SUPFAM" id="SSF54928">
    <property type="entry name" value="RNA-binding domain, RBD"/>
    <property type="match status" value="1"/>
</dbReference>
<dbReference type="AlphaFoldDB" id="W0EX81"/>
<dbReference type="InterPro" id="IPR038461">
    <property type="entry name" value="Schlafen_AlbA_2_dom_sf"/>
</dbReference>
<organism evidence="2 3">
    <name type="scientific">Barnesiella viscericola DSM 18177</name>
    <dbReference type="NCBI Taxonomy" id="880074"/>
    <lineage>
        <taxon>Bacteria</taxon>
        <taxon>Pseudomonadati</taxon>
        <taxon>Bacteroidota</taxon>
        <taxon>Bacteroidia</taxon>
        <taxon>Bacteroidales</taxon>
        <taxon>Barnesiellaceae</taxon>
        <taxon>Barnesiella</taxon>
    </lineage>
</organism>